<dbReference type="InterPro" id="IPR032675">
    <property type="entry name" value="LRR_dom_sf"/>
</dbReference>
<keyword evidence="3" id="KW-1185">Reference proteome</keyword>
<organism evidence="2 3">
    <name type="scientific">Diplocarpon rosae</name>
    <dbReference type="NCBI Taxonomy" id="946125"/>
    <lineage>
        <taxon>Eukaryota</taxon>
        <taxon>Fungi</taxon>
        <taxon>Dikarya</taxon>
        <taxon>Ascomycota</taxon>
        <taxon>Pezizomycotina</taxon>
        <taxon>Leotiomycetes</taxon>
        <taxon>Helotiales</taxon>
        <taxon>Drepanopezizaceae</taxon>
        <taxon>Diplocarpon</taxon>
    </lineage>
</organism>
<comment type="caution">
    <text evidence="2">The sequence shown here is derived from an EMBL/GenBank/DDBJ whole genome shotgun (WGS) entry which is preliminary data.</text>
</comment>
<evidence type="ECO:0000256" key="1">
    <source>
        <dbReference type="SAM" id="MobiDB-lite"/>
    </source>
</evidence>
<feature type="region of interest" description="Disordered" evidence="1">
    <location>
        <begin position="556"/>
        <end position="575"/>
    </location>
</feature>
<reference evidence="2" key="1">
    <citation type="submission" date="2023-06" db="EMBL/GenBank/DDBJ databases">
        <title>Draft genome of Marssonina rosae.</title>
        <authorList>
            <person name="Cheng Q."/>
        </authorList>
    </citation>
    <scope>NUCLEOTIDE SEQUENCE</scope>
    <source>
        <strain evidence="2">R4</strain>
    </source>
</reference>
<protein>
    <submittedName>
        <fullName evidence="2">Uncharacterized protein</fullName>
    </submittedName>
</protein>
<name>A0AAD9WAG0_9HELO</name>
<evidence type="ECO:0000313" key="3">
    <source>
        <dbReference type="Proteomes" id="UP001285354"/>
    </source>
</evidence>
<feature type="compositionally biased region" description="Basic and acidic residues" evidence="1">
    <location>
        <begin position="699"/>
        <end position="714"/>
    </location>
</feature>
<dbReference type="PANTHER" id="PTHR34755:SF4">
    <property type="entry name" value="F-BOX DOMAIN-CONTAINING PROTEIN"/>
    <property type="match status" value="1"/>
</dbReference>
<dbReference type="SUPFAM" id="SSF52047">
    <property type="entry name" value="RNI-like"/>
    <property type="match status" value="1"/>
</dbReference>
<feature type="compositionally biased region" description="Basic residues" evidence="1">
    <location>
        <begin position="1"/>
        <end position="21"/>
    </location>
</feature>
<proteinExistence type="predicted"/>
<dbReference type="EMBL" id="JAUBYV010000010">
    <property type="protein sequence ID" value="KAK2624180.1"/>
    <property type="molecule type" value="Genomic_DNA"/>
</dbReference>
<feature type="region of interest" description="Disordered" evidence="1">
    <location>
        <begin position="730"/>
        <end position="764"/>
    </location>
</feature>
<accession>A0AAD9WAG0</accession>
<gene>
    <name evidence="2" type="ORF">QTJ16_006130</name>
</gene>
<feature type="region of interest" description="Disordered" evidence="1">
    <location>
        <begin position="1"/>
        <end position="111"/>
    </location>
</feature>
<feature type="compositionally biased region" description="Low complexity" evidence="1">
    <location>
        <begin position="101"/>
        <end position="111"/>
    </location>
</feature>
<feature type="compositionally biased region" description="Acidic residues" evidence="1">
    <location>
        <begin position="740"/>
        <end position="764"/>
    </location>
</feature>
<sequence>MASAVARRRALRMPPRSRRTKPVISYAESSDNDDLDVENEKSTSEPESESESSNVEERRPVPRSSTRAQPTRKRLSASSSHRQKYNDESRHRGTKRRKQSKQISSKSTPTQSIVQIEGSGIIPLWQTLPYHILVQIFQYATYPLYEEHTFQPLPSGKWLLNVARLCRDFAEPAFTVLYSSPPLVPMVQAHRLVDLLMADPTPMTFKYRQKVQSLRIDVGQVVAYTLPGSGHLDLHGLVKDLPRLTDLEFHHQTDMPPYRDLDANIKWTYPDSLFEALEYINPAANPMRGDKTSICRLRSWRWSSRMGGKKYSIEKIPEIHLKPSFSSLQKVAFVNYQIPCLRKDEEDPNHEAILAKALGNLPALKHLVFEASTLMNGKLLPMLPAGLHNLEIINCWEIVADDFASFLLSHGRQLRALTLNHNQSLSLSFLPMLGPGCPKLQVFRMNLTYFNLHATYRDSEPRYDKLLEPDQIPAWPSTLQTIELIQLRKWEPGAAEVFFQSLLDSAGDLADLRYLTIRSILSIGWRDRASFRDRWVGSLKRVFKSVLKAPNLITSLSRPQTSPAAGSQEELTSEFRAALEPRLSSRHSRTTISGIPEASPPTTVRKSLIGRSYKGQASTAPAEHEPSPPPRRSTRSAGKSQMKGKYAESSDSASEASDEVEFVVPRAGIRPGRLERELEILKNTAGKDSLLPEISSSGDEGKRKSTGKGKEREVIQGKCEKVEIRIDNLRPTENQVTEADFLDEEKSGDDDWNGDDDAVEGYAW</sequence>
<dbReference type="Proteomes" id="UP001285354">
    <property type="component" value="Unassembled WGS sequence"/>
</dbReference>
<feature type="compositionally biased region" description="Polar residues" evidence="1">
    <location>
        <begin position="556"/>
        <end position="565"/>
    </location>
</feature>
<dbReference type="Gene3D" id="3.80.10.10">
    <property type="entry name" value="Ribonuclease Inhibitor"/>
    <property type="match status" value="1"/>
</dbReference>
<dbReference type="InterPro" id="IPR052109">
    <property type="entry name" value="SRRM_Domain-Containing"/>
</dbReference>
<dbReference type="AlphaFoldDB" id="A0AAD9WAG0"/>
<feature type="region of interest" description="Disordered" evidence="1">
    <location>
        <begin position="580"/>
        <end position="660"/>
    </location>
</feature>
<dbReference type="PANTHER" id="PTHR34755">
    <property type="entry name" value="SERINE/ARGININE REPETITIVE MATRIX PROTEIN 3-RELATED"/>
    <property type="match status" value="1"/>
</dbReference>
<evidence type="ECO:0000313" key="2">
    <source>
        <dbReference type="EMBL" id="KAK2624180.1"/>
    </source>
</evidence>
<feature type="region of interest" description="Disordered" evidence="1">
    <location>
        <begin position="689"/>
        <end position="714"/>
    </location>
</feature>